<comment type="caution">
    <text evidence="9">The sequence shown here is derived from an EMBL/GenBank/DDBJ whole genome shotgun (WGS) entry which is preliminary data.</text>
</comment>
<keyword evidence="3 7" id="KW-0812">Transmembrane</keyword>
<dbReference type="InterPro" id="IPR013525">
    <property type="entry name" value="ABC2_TM"/>
</dbReference>
<dbReference type="Proteomes" id="UP001185028">
    <property type="component" value="Unassembled WGS sequence"/>
</dbReference>
<proteinExistence type="predicted"/>
<organism evidence="9 10">
    <name type="scientific">Paenibacillus hunanensis</name>
    <dbReference type="NCBI Taxonomy" id="539262"/>
    <lineage>
        <taxon>Bacteria</taxon>
        <taxon>Bacillati</taxon>
        <taxon>Bacillota</taxon>
        <taxon>Bacilli</taxon>
        <taxon>Bacillales</taxon>
        <taxon>Paenibacillaceae</taxon>
        <taxon>Paenibacillus</taxon>
    </lineage>
</organism>
<dbReference type="PANTHER" id="PTHR30294">
    <property type="entry name" value="MEMBRANE COMPONENT OF ABC TRANSPORTER YHHJ-RELATED"/>
    <property type="match status" value="1"/>
</dbReference>
<keyword evidence="4 7" id="KW-1133">Transmembrane helix</keyword>
<feature type="transmembrane region" description="Helical" evidence="7">
    <location>
        <begin position="16"/>
        <end position="35"/>
    </location>
</feature>
<evidence type="ECO:0000256" key="6">
    <source>
        <dbReference type="SAM" id="MobiDB-lite"/>
    </source>
</evidence>
<accession>A0ABU1J3Z1</accession>
<feature type="transmembrane region" description="Helical" evidence="7">
    <location>
        <begin position="179"/>
        <end position="202"/>
    </location>
</feature>
<feature type="domain" description="ABC-2 type transporter transmembrane" evidence="8">
    <location>
        <begin position="15"/>
        <end position="365"/>
    </location>
</feature>
<dbReference type="Gene3D" id="3.40.1710.10">
    <property type="entry name" value="abc type-2 transporter like domain"/>
    <property type="match status" value="1"/>
</dbReference>
<dbReference type="EMBL" id="JAVDQH010000024">
    <property type="protein sequence ID" value="MDR6246227.1"/>
    <property type="molecule type" value="Genomic_DNA"/>
</dbReference>
<dbReference type="PANTHER" id="PTHR30294:SF29">
    <property type="entry name" value="MULTIDRUG ABC TRANSPORTER PERMEASE YBHS-RELATED"/>
    <property type="match status" value="1"/>
</dbReference>
<feature type="transmembrane region" description="Helical" evidence="7">
    <location>
        <begin position="260"/>
        <end position="281"/>
    </location>
</feature>
<keyword evidence="2" id="KW-1003">Cell membrane</keyword>
<evidence type="ECO:0000256" key="4">
    <source>
        <dbReference type="ARBA" id="ARBA00022989"/>
    </source>
</evidence>
<evidence type="ECO:0000256" key="2">
    <source>
        <dbReference type="ARBA" id="ARBA00022475"/>
    </source>
</evidence>
<protein>
    <submittedName>
        <fullName evidence="9">ABC-2 type transport system permease protein</fullName>
    </submittedName>
</protein>
<feature type="transmembrane region" description="Helical" evidence="7">
    <location>
        <begin position="348"/>
        <end position="368"/>
    </location>
</feature>
<name>A0ABU1J3Z1_9BACL</name>
<evidence type="ECO:0000256" key="1">
    <source>
        <dbReference type="ARBA" id="ARBA00004651"/>
    </source>
</evidence>
<dbReference type="RefSeq" id="WP_188778041.1">
    <property type="nucleotide sequence ID" value="NZ_BMMB01000013.1"/>
</dbReference>
<feature type="region of interest" description="Disordered" evidence="6">
    <location>
        <begin position="397"/>
        <end position="422"/>
    </location>
</feature>
<gene>
    <name evidence="9" type="ORF">JOC58_004147</name>
</gene>
<evidence type="ECO:0000256" key="5">
    <source>
        <dbReference type="ARBA" id="ARBA00023136"/>
    </source>
</evidence>
<evidence type="ECO:0000313" key="9">
    <source>
        <dbReference type="EMBL" id="MDR6246227.1"/>
    </source>
</evidence>
<feature type="transmembrane region" description="Helical" evidence="7">
    <location>
        <begin position="293"/>
        <end position="315"/>
    </location>
</feature>
<comment type="subcellular location">
    <subcellularLocation>
        <location evidence="1">Cell membrane</location>
        <topology evidence="1">Multi-pass membrane protein</topology>
    </subcellularLocation>
</comment>
<evidence type="ECO:0000313" key="10">
    <source>
        <dbReference type="Proteomes" id="UP001185028"/>
    </source>
</evidence>
<dbReference type="Pfam" id="PF12698">
    <property type="entry name" value="ABC2_membrane_3"/>
    <property type="match status" value="1"/>
</dbReference>
<evidence type="ECO:0000256" key="3">
    <source>
        <dbReference type="ARBA" id="ARBA00022692"/>
    </source>
</evidence>
<dbReference type="InterPro" id="IPR051449">
    <property type="entry name" value="ABC-2_transporter_component"/>
</dbReference>
<sequence length="422" mass="46267">MKAIIDEFKLILQGKFIWIMLIAPLIISAAFGYVFKNNQLNEAPVAVVDMDHSAYSQQLIEKLDADQYIDVKYITYNYMEPNSFLYNEEYFGVIYLPAGLEKAHTQGGQTNIGLYVDTALATATTYLRNGVTEVINAENATTAAGKLVAMGVSSAQATNFTTGLSLQTRLLYNPTNNTLMSSVIGFVNTVFLSILGGATLTIVPRLREQGLLAEALRRPLSLVLRVVPYAIIATVSMYVVMGCLKQVGGLRFEANVFQLWIPFLMYTVSLSLLCMLVGWSASSPAKAAGRITMILLPSFILSGAQIPVALLPPILQNVSHVLPLSWHFKFLRGLGFRGGDLHYFGQELGGFLILITSFLVVIFLLMLNEMRKIRKAERDGDMHTDSVDTTTQVITTETTSSASAPIKVSLKKNGSGTPKEVQ</sequence>
<keyword evidence="10" id="KW-1185">Reference proteome</keyword>
<evidence type="ECO:0000259" key="8">
    <source>
        <dbReference type="Pfam" id="PF12698"/>
    </source>
</evidence>
<evidence type="ECO:0000256" key="7">
    <source>
        <dbReference type="SAM" id="Phobius"/>
    </source>
</evidence>
<feature type="transmembrane region" description="Helical" evidence="7">
    <location>
        <begin position="222"/>
        <end position="240"/>
    </location>
</feature>
<reference evidence="9 10" key="1">
    <citation type="submission" date="2023-07" db="EMBL/GenBank/DDBJ databases">
        <title>Genomic Encyclopedia of Type Strains, Phase IV (KMG-IV): sequencing the most valuable type-strain genomes for metagenomic binning, comparative biology and taxonomic classification.</title>
        <authorList>
            <person name="Goeker M."/>
        </authorList>
    </citation>
    <scope>NUCLEOTIDE SEQUENCE [LARGE SCALE GENOMIC DNA]</scope>
    <source>
        <strain evidence="9 10">DSM 22170</strain>
    </source>
</reference>
<keyword evidence="5 7" id="KW-0472">Membrane</keyword>